<dbReference type="Proteomes" id="UP000760860">
    <property type="component" value="Unassembled WGS sequence"/>
</dbReference>
<gene>
    <name evidence="1" type="ORF">PC117_g15361</name>
    <name evidence="2" type="ORF">PC129_g12905</name>
</gene>
<sequence>MACFTCPVCGHSLASPSRSARLGRHNCLERSYPALKTQRSESARRAKLEYDRLHENARRVVLRDLAMQVLKSS</sequence>
<evidence type="ECO:0000313" key="2">
    <source>
        <dbReference type="EMBL" id="KAG3216223.1"/>
    </source>
</evidence>
<dbReference type="EMBL" id="RCMV01000500">
    <property type="protein sequence ID" value="KAG3216223.1"/>
    <property type="molecule type" value="Genomic_DNA"/>
</dbReference>
<accession>A0A8T1HVD7</accession>
<comment type="caution">
    <text evidence="2">The sequence shown here is derived from an EMBL/GenBank/DDBJ whole genome shotgun (WGS) entry which is preliminary data.</text>
</comment>
<dbReference type="Proteomes" id="UP000736787">
    <property type="component" value="Unassembled WGS sequence"/>
</dbReference>
<organism evidence="2 3">
    <name type="scientific">Phytophthora cactorum</name>
    <dbReference type="NCBI Taxonomy" id="29920"/>
    <lineage>
        <taxon>Eukaryota</taxon>
        <taxon>Sar</taxon>
        <taxon>Stramenopiles</taxon>
        <taxon>Oomycota</taxon>
        <taxon>Peronosporomycetes</taxon>
        <taxon>Peronosporales</taxon>
        <taxon>Peronosporaceae</taxon>
        <taxon>Phytophthora</taxon>
    </lineage>
</organism>
<dbReference type="AlphaFoldDB" id="A0A8T1HVD7"/>
<proteinExistence type="predicted"/>
<protein>
    <submittedName>
        <fullName evidence="2">Uncharacterized protein</fullName>
    </submittedName>
</protein>
<dbReference type="VEuPathDB" id="FungiDB:PC110_g9003"/>
<evidence type="ECO:0000313" key="1">
    <source>
        <dbReference type="EMBL" id="KAG2924637.1"/>
    </source>
</evidence>
<reference evidence="2" key="1">
    <citation type="submission" date="2018-05" db="EMBL/GenBank/DDBJ databases">
        <title>Effector identification in a new, highly contiguous assembly of the strawberry crown rot pathogen Phytophthora cactorum.</title>
        <authorList>
            <person name="Armitage A.D."/>
            <person name="Nellist C.F."/>
            <person name="Bates H."/>
            <person name="Vickerstaff R.J."/>
            <person name="Harrison R.J."/>
        </authorList>
    </citation>
    <scope>NUCLEOTIDE SEQUENCE</scope>
    <source>
        <strain evidence="1">4040</strain>
        <strain evidence="2">P421</strain>
    </source>
</reference>
<name>A0A8T1HVD7_9STRA</name>
<dbReference type="EMBL" id="RCMK01000509">
    <property type="protein sequence ID" value="KAG2924637.1"/>
    <property type="molecule type" value="Genomic_DNA"/>
</dbReference>
<evidence type="ECO:0000313" key="3">
    <source>
        <dbReference type="Proteomes" id="UP000760860"/>
    </source>
</evidence>